<keyword evidence="1" id="KW-0812">Transmembrane</keyword>
<evidence type="ECO:0000313" key="3">
    <source>
        <dbReference type="Proteomes" id="UP000059188"/>
    </source>
</evidence>
<evidence type="ECO:0000313" key="2">
    <source>
        <dbReference type="EMBL" id="CEL60043.1"/>
    </source>
</evidence>
<organism evidence="2 3">
    <name type="scientific">Thanatephorus cucumeris (strain AG1-IB / isolate 7/3/14)</name>
    <name type="common">Lettuce bottom rot fungus</name>
    <name type="synonym">Rhizoctonia solani</name>
    <dbReference type="NCBI Taxonomy" id="1108050"/>
    <lineage>
        <taxon>Eukaryota</taxon>
        <taxon>Fungi</taxon>
        <taxon>Dikarya</taxon>
        <taxon>Basidiomycota</taxon>
        <taxon>Agaricomycotina</taxon>
        <taxon>Agaricomycetes</taxon>
        <taxon>Cantharellales</taxon>
        <taxon>Ceratobasidiaceae</taxon>
        <taxon>Rhizoctonia</taxon>
        <taxon>Rhizoctonia solani AG-1</taxon>
    </lineage>
</organism>
<dbReference type="EMBL" id="LN679141">
    <property type="protein sequence ID" value="CEL60043.1"/>
    <property type="molecule type" value="Genomic_DNA"/>
</dbReference>
<protein>
    <submittedName>
        <fullName evidence="2">Uncharacterized protein</fullName>
    </submittedName>
</protein>
<gene>
    <name evidence="2" type="ORF">RSOLAG1IB_09301</name>
</gene>
<feature type="transmembrane region" description="Helical" evidence="1">
    <location>
        <begin position="12"/>
        <end position="29"/>
    </location>
</feature>
<dbReference type="Proteomes" id="UP000059188">
    <property type="component" value="Unassembled WGS sequence"/>
</dbReference>
<name>A0A0B7FUY5_THACB</name>
<evidence type="ECO:0000256" key="1">
    <source>
        <dbReference type="SAM" id="Phobius"/>
    </source>
</evidence>
<keyword evidence="1" id="KW-0472">Membrane</keyword>
<accession>A0A0B7FUY5</accession>
<proteinExistence type="predicted"/>
<dbReference type="AlphaFoldDB" id="A0A0B7FUY5"/>
<reference evidence="2 3" key="1">
    <citation type="submission" date="2014-11" db="EMBL/GenBank/DDBJ databases">
        <authorList>
            <person name="Wibberg Daniel"/>
        </authorList>
    </citation>
    <scope>NUCLEOTIDE SEQUENCE [LARGE SCALE GENOMIC DNA]</scope>
    <source>
        <strain evidence="2">Rhizoctonia solani AG1-IB 7/3/14</strain>
    </source>
</reference>
<keyword evidence="1" id="KW-1133">Transmembrane helix</keyword>
<sequence>MQYLLKYQSPGTAYVILTHVFTNVWMYAYKCVLCRISCTSVHYHTVELSHKTSSSTCLSTISSSSEEFRIVSWTSCRDQNIVTATEPMATTYRHIKWPITDIRRYPLSIPVLATLD</sequence>
<keyword evidence="3" id="KW-1185">Reference proteome</keyword>